<sequence length="365" mass="39127">MREASRSGIVPTIADVARAAGVSRATAARVLGDYGYVREQTRELVLNAAKEMSYQPNQLARSMATGRSKTIGVIVADIENLYFARAIRAITDTASAHGFMVILATSDEDIALERDAVRVLLAKRVDGLIISPTSSSEVDHLISASERDCPLVLLDRRIPVLRADTFAVDNFGAAYEAVKSLIGQGHRNVALVSNAPDHGEQRHLISSVRERVDGYRAALHDAEIPVSSDFIVFGGWDPQRLALHVRALCMSADRPTAFLATDSSVALVLLAVLKDMNLSIPDEVSLICFDDPDWTAATTPALTVISQPIRDLAAAATEHLIARLKGEASGPGNEMLLPATLICRASVSVAPQPQIYAGKGRKIGS</sequence>
<dbReference type="PROSITE" id="PS50932">
    <property type="entry name" value="HTH_LACI_2"/>
    <property type="match status" value="1"/>
</dbReference>
<feature type="domain" description="HTH lacI-type" evidence="5">
    <location>
        <begin position="11"/>
        <end position="65"/>
    </location>
</feature>
<dbReference type="SUPFAM" id="SSF47413">
    <property type="entry name" value="lambda repressor-like DNA-binding domains"/>
    <property type="match status" value="1"/>
</dbReference>
<dbReference type="Gene3D" id="3.40.50.2300">
    <property type="match status" value="2"/>
</dbReference>
<dbReference type="GO" id="GO:0000976">
    <property type="term" value="F:transcription cis-regulatory region binding"/>
    <property type="evidence" value="ECO:0007669"/>
    <property type="project" value="TreeGrafter"/>
</dbReference>
<dbReference type="InterPro" id="IPR001761">
    <property type="entry name" value="Peripla_BP/Lac1_sug-bd_dom"/>
</dbReference>
<dbReference type="CDD" id="cd06267">
    <property type="entry name" value="PBP1_LacI_sugar_binding-like"/>
    <property type="match status" value="1"/>
</dbReference>
<dbReference type="GO" id="GO:0003700">
    <property type="term" value="F:DNA-binding transcription factor activity"/>
    <property type="evidence" value="ECO:0007669"/>
    <property type="project" value="TreeGrafter"/>
</dbReference>
<dbReference type="CDD" id="cd01392">
    <property type="entry name" value="HTH_LacI"/>
    <property type="match status" value="1"/>
</dbReference>
<accession>A0A2Z2PD94</accession>
<dbReference type="AlphaFoldDB" id="A0A2Z2PD94"/>
<dbReference type="Pfam" id="PF00532">
    <property type="entry name" value="Peripla_BP_1"/>
    <property type="match status" value="1"/>
</dbReference>
<dbReference type="EMBL" id="KY000026">
    <property type="protein sequence ID" value="ASK40808.1"/>
    <property type="molecule type" value="Genomic_DNA"/>
</dbReference>
<dbReference type="SUPFAM" id="SSF53822">
    <property type="entry name" value="Periplasmic binding protein-like I"/>
    <property type="match status" value="1"/>
</dbReference>
<keyword evidence="6" id="KW-0614">Plasmid</keyword>
<evidence type="ECO:0000256" key="2">
    <source>
        <dbReference type="ARBA" id="ARBA00023015"/>
    </source>
</evidence>
<protein>
    <submittedName>
        <fullName evidence="6">LacI family transcriptional regulator</fullName>
    </submittedName>
</protein>
<organism evidence="6">
    <name type="scientific">Agrobacterium genomosp. 6</name>
    <dbReference type="NCBI Taxonomy" id="1183411"/>
    <lineage>
        <taxon>Bacteria</taxon>
        <taxon>Pseudomonadati</taxon>
        <taxon>Pseudomonadota</taxon>
        <taxon>Alphaproteobacteria</taxon>
        <taxon>Hyphomicrobiales</taxon>
        <taxon>Rhizobiaceae</taxon>
        <taxon>Rhizobium/Agrobacterium group</taxon>
        <taxon>Agrobacterium</taxon>
        <taxon>Agrobacterium tumefaciens complex</taxon>
    </lineage>
</organism>
<dbReference type="PROSITE" id="PS00356">
    <property type="entry name" value="HTH_LACI_1"/>
    <property type="match status" value="1"/>
</dbReference>
<dbReference type="InterPro" id="IPR010982">
    <property type="entry name" value="Lambda_DNA-bd_dom_sf"/>
</dbReference>
<dbReference type="PANTHER" id="PTHR30146:SF148">
    <property type="entry name" value="HTH-TYPE TRANSCRIPTIONAL REPRESSOR PURR-RELATED"/>
    <property type="match status" value="1"/>
</dbReference>
<evidence type="ECO:0000256" key="1">
    <source>
        <dbReference type="ARBA" id="ARBA00022491"/>
    </source>
</evidence>
<evidence type="ECO:0000313" key="6">
    <source>
        <dbReference type="EMBL" id="ASK40808.1"/>
    </source>
</evidence>
<proteinExistence type="predicted"/>
<dbReference type="Pfam" id="PF00356">
    <property type="entry name" value="LacI"/>
    <property type="match status" value="1"/>
</dbReference>
<geneLocation type="plasmid" evidence="6">
    <name>pTi_CFBP1873</name>
</geneLocation>
<keyword evidence="2" id="KW-0805">Transcription regulation</keyword>
<evidence type="ECO:0000256" key="4">
    <source>
        <dbReference type="ARBA" id="ARBA00023163"/>
    </source>
</evidence>
<dbReference type="SMART" id="SM00354">
    <property type="entry name" value="HTH_LACI"/>
    <property type="match status" value="1"/>
</dbReference>
<evidence type="ECO:0000259" key="5">
    <source>
        <dbReference type="PROSITE" id="PS50932"/>
    </source>
</evidence>
<dbReference type="InterPro" id="IPR028082">
    <property type="entry name" value="Peripla_BP_I"/>
</dbReference>
<dbReference type="Gene3D" id="1.10.260.40">
    <property type="entry name" value="lambda repressor-like DNA-binding domains"/>
    <property type="match status" value="1"/>
</dbReference>
<keyword evidence="1" id="KW-0678">Repressor</keyword>
<name>A0A2Z2PD94_9HYPH</name>
<reference evidence="6" key="1">
    <citation type="submission" date="2016-10" db="EMBL/GenBank/DDBJ databases">
        <title>Agrobacterium Ti plasmids: Classification based on T-DNA and Vir regions organization.</title>
        <authorList>
            <person name="Nabi N."/>
            <person name="Vial L."/>
            <person name="Ben Hafsa A."/>
            <person name="Chapulliot D."/>
            <person name="Berard A."/>
            <person name="Chauveau A."/>
            <person name="Le Paslier M.-C."/>
            <person name="Harzallah Skhiri F."/>
            <person name="Brunel D."/>
            <person name="Nesme X."/>
            <person name="Chaouachi M."/>
        </authorList>
    </citation>
    <scope>NUCLEOTIDE SEQUENCE</scope>
    <source>
        <strain evidence="6">CFBP1873</strain>
        <plasmid evidence="6">pTi_CFBP1873</plasmid>
    </source>
</reference>
<dbReference type="PANTHER" id="PTHR30146">
    <property type="entry name" value="LACI-RELATED TRANSCRIPTIONAL REPRESSOR"/>
    <property type="match status" value="1"/>
</dbReference>
<keyword evidence="3" id="KW-0238">DNA-binding</keyword>
<evidence type="ECO:0000256" key="3">
    <source>
        <dbReference type="ARBA" id="ARBA00023125"/>
    </source>
</evidence>
<keyword evidence="4" id="KW-0804">Transcription</keyword>
<dbReference type="InterPro" id="IPR000843">
    <property type="entry name" value="HTH_LacI"/>
</dbReference>